<dbReference type="InterPro" id="IPR029057">
    <property type="entry name" value="PRTase-like"/>
</dbReference>
<accession>A0A2R7Y6E7</accession>
<comment type="caution">
    <text evidence="3">The sequence shown here is derived from an EMBL/GenBank/DDBJ whole genome shotgun (WGS) entry which is preliminary data.</text>
</comment>
<name>A0A2R7Y6E7_9ARCH</name>
<dbReference type="Gene3D" id="3.40.50.2020">
    <property type="match status" value="1"/>
</dbReference>
<dbReference type="SUPFAM" id="SSF53271">
    <property type="entry name" value="PRTase-like"/>
    <property type="match status" value="1"/>
</dbReference>
<evidence type="ECO:0000256" key="2">
    <source>
        <dbReference type="ARBA" id="ARBA00022726"/>
    </source>
</evidence>
<dbReference type="InterPro" id="IPR050118">
    <property type="entry name" value="Pur/Pyrimidine_PRTase"/>
</dbReference>
<dbReference type="PANTHER" id="PTHR43864">
    <property type="entry name" value="HYPOXANTHINE/GUANINE PHOSPHORIBOSYLTRANSFERASE"/>
    <property type="match status" value="1"/>
</dbReference>
<keyword evidence="2" id="KW-0660">Purine salvage</keyword>
<dbReference type="GO" id="GO:0016740">
    <property type="term" value="F:transferase activity"/>
    <property type="evidence" value="ECO:0007669"/>
    <property type="project" value="UniProtKB-KW"/>
</dbReference>
<protein>
    <submittedName>
        <fullName evidence="3">Uncharacterized protein</fullName>
    </submittedName>
</protein>
<evidence type="ECO:0000313" key="3">
    <source>
        <dbReference type="EMBL" id="PUA32929.1"/>
    </source>
</evidence>
<keyword evidence="1" id="KW-0808">Transferase</keyword>
<evidence type="ECO:0000313" key="4">
    <source>
        <dbReference type="Proteomes" id="UP000244066"/>
    </source>
</evidence>
<organism evidence="3 4">
    <name type="scientific">Candidatus Terraquivivens tikiterensis</name>
    <dbReference type="NCBI Taxonomy" id="1980982"/>
    <lineage>
        <taxon>Archaea</taxon>
        <taxon>Nitrososphaerota</taxon>
        <taxon>Candidatus Wolframiiraptoraceae</taxon>
        <taxon>Candidatus Terraquivivens</taxon>
    </lineage>
</organism>
<evidence type="ECO:0000256" key="1">
    <source>
        <dbReference type="ARBA" id="ARBA00022679"/>
    </source>
</evidence>
<reference evidence="3 4" key="1">
    <citation type="submission" date="2017-04" db="EMBL/GenBank/DDBJ databases">
        <title>Draft Aigarchaeota genome from a New Zealand hot spring.</title>
        <authorList>
            <person name="Reysenbach A.-L."/>
            <person name="Donaho J.A."/>
            <person name="Gerhart J."/>
            <person name="Kelley J.F."/>
            <person name="Kouba K."/>
            <person name="Podar M."/>
            <person name="Stott M."/>
        </authorList>
    </citation>
    <scope>NUCLEOTIDE SEQUENCE [LARGE SCALE GENOMIC DNA]</scope>
    <source>
        <strain evidence="3">NZ13_MG1</strain>
    </source>
</reference>
<gene>
    <name evidence="3" type="ORF">B9J98_03320</name>
</gene>
<dbReference type="AlphaFoldDB" id="A0A2R7Y6E7"/>
<dbReference type="PANTHER" id="PTHR43864:SF1">
    <property type="entry name" value="XANTHINE PHOSPHORIBOSYLTRANSFERASE"/>
    <property type="match status" value="1"/>
</dbReference>
<sequence length="231" mass="25900">MHGMEAVALDLLKLLKEKYDYKTLSKMTGLPVSTLNRYIKNKTMPQTQKAKRLIEKVAPLINATELIKEKALIDQEDVDIYGVVTNPSLMKIINFFIVSEFSGSKLTAIMPLDAHSVPVSAVLATTIDRRLLLLSERPLWDDEDAITLTYKVPGFVEKFKLWLPKEAISSKDSVLLLSSFLMADSLVNSIIHMLQKKGASIAGLFSIVAREQFWKKVLLPPGSRKKCLLLV</sequence>
<dbReference type="EMBL" id="NDWU01000006">
    <property type="protein sequence ID" value="PUA32929.1"/>
    <property type="molecule type" value="Genomic_DNA"/>
</dbReference>
<proteinExistence type="predicted"/>
<dbReference type="Proteomes" id="UP000244066">
    <property type="component" value="Unassembled WGS sequence"/>
</dbReference>
<dbReference type="GO" id="GO:0006166">
    <property type="term" value="P:purine ribonucleoside salvage"/>
    <property type="evidence" value="ECO:0007669"/>
    <property type="project" value="UniProtKB-KW"/>
</dbReference>